<sequence>MPLPLSGKSRVYAILGDPIAQAGSPGLFNRAFRREGIGAVLVPIQVSADGLDAILAAFRAARNMDGLVVTVPHKIAIADRLDEIGPMAARIGAVNAIRKLPDGRLLGENFDGAGFVHGLRRRGHSLREKNVLVIGAGGAGRAVAHAVLDERPCTLGIYDIDRGRISQLSDDLQRHASNTLVSHAEPDAYGFDVIVNCTSLGMRDGDPLPLRLDGLDQRALVVDIVLEPSTTPLLHQAAARGCPTHEGIHMLDGQVEEICRFFGLLDERHDD</sequence>
<comment type="caution">
    <text evidence="5">The sequence shown here is derived from an EMBL/GenBank/DDBJ whole genome shotgun (WGS) entry which is preliminary data.</text>
</comment>
<accession>A0A942DZB9</accession>
<comment type="pathway">
    <text evidence="1">Metabolic intermediate biosynthesis; chorismate biosynthesis; chorismate from D-erythrose 4-phosphate and phosphoenolpyruvate: step 4/7.</text>
</comment>
<evidence type="ECO:0000313" key="5">
    <source>
        <dbReference type="EMBL" id="MBS3650994.1"/>
    </source>
</evidence>
<dbReference type="Gene3D" id="3.40.50.720">
    <property type="entry name" value="NAD(P)-binding Rossmann-like Domain"/>
    <property type="match status" value="1"/>
</dbReference>
<dbReference type="GO" id="GO:0050661">
    <property type="term" value="F:NADP binding"/>
    <property type="evidence" value="ECO:0007669"/>
    <property type="project" value="TreeGrafter"/>
</dbReference>
<dbReference type="Gene3D" id="3.40.50.10860">
    <property type="entry name" value="Leucine Dehydrogenase, chain A, domain 1"/>
    <property type="match status" value="1"/>
</dbReference>
<evidence type="ECO:0000256" key="3">
    <source>
        <dbReference type="ARBA" id="ARBA00023141"/>
    </source>
</evidence>
<name>A0A942DZB9_9HYPH</name>
<keyword evidence="3" id="KW-0057">Aromatic amino acid biosynthesis</keyword>
<dbReference type="Proteomes" id="UP000680348">
    <property type="component" value="Unassembled WGS sequence"/>
</dbReference>
<feature type="domain" description="Shikimate dehydrogenase substrate binding N-terminal" evidence="4">
    <location>
        <begin position="14"/>
        <end position="97"/>
    </location>
</feature>
<reference evidence="5" key="1">
    <citation type="submission" date="2021-04" db="EMBL/GenBank/DDBJ databases">
        <title>Pseudaminobacter soli sp. nov., isolated from paddy soil contaminated by heavy metals.</title>
        <authorList>
            <person name="Zhang K."/>
        </authorList>
    </citation>
    <scope>NUCLEOTIDE SEQUENCE</scope>
    <source>
        <strain evidence="5">19-2017</strain>
    </source>
</reference>
<keyword evidence="6" id="KW-1185">Reference proteome</keyword>
<dbReference type="PANTHER" id="PTHR21089">
    <property type="entry name" value="SHIKIMATE DEHYDROGENASE"/>
    <property type="match status" value="1"/>
</dbReference>
<dbReference type="Pfam" id="PF08501">
    <property type="entry name" value="Shikimate_dh_N"/>
    <property type="match status" value="1"/>
</dbReference>
<dbReference type="InterPro" id="IPR013708">
    <property type="entry name" value="Shikimate_DH-bd_N"/>
</dbReference>
<dbReference type="GO" id="GO:0019632">
    <property type="term" value="P:shikimate metabolic process"/>
    <property type="evidence" value="ECO:0007669"/>
    <property type="project" value="TreeGrafter"/>
</dbReference>
<dbReference type="PANTHER" id="PTHR21089:SF1">
    <property type="entry name" value="BIFUNCTIONAL 3-DEHYDROQUINATE DEHYDRATASE_SHIKIMATE DEHYDROGENASE, CHLOROPLASTIC"/>
    <property type="match status" value="1"/>
</dbReference>
<keyword evidence="3" id="KW-0028">Amino-acid biosynthesis</keyword>
<dbReference type="InterPro" id="IPR046346">
    <property type="entry name" value="Aminoacid_DH-like_N_sf"/>
</dbReference>
<proteinExistence type="predicted"/>
<dbReference type="InterPro" id="IPR022893">
    <property type="entry name" value="Shikimate_DH_fam"/>
</dbReference>
<dbReference type="InterPro" id="IPR036291">
    <property type="entry name" value="NAD(P)-bd_dom_sf"/>
</dbReference>
<dbReference type="RefSeq" id="WP_210320252.1">
    <property type="nucleotide sequence ID" value="NZ_JABVCF010000011.1"/>
</dbReference>
<dbReference type="SUPFAM" id="SSF51735">
    <property type="entry name" value="NAD(P)-binding Rossmann-fold domains"/>
    <property type="match status" value="1"/>
</dbReference>
<organism evidence="5 6">
    <name type="scientific">Pseudaminobacter soli</name>
    <name type="common">ex Zhang et al. 2022</name>
    <dbReference type="NCBI Taxonomy" id="2831468"/>
    <lineage>
        <taxon>Bacteria</taxon>
        <taxon>Pseudomonadati</taxon>
        <taxon>Pseudomonadota</taxon>
        <taxon>Alphaproteobacteria</taxon>
        <taxon>Hyphomicrobiales</taxon>
        <taxon>Phyllobacteriaceae</taxon>
        <taxon>Pseudaminobacter</taxon>
    </lineage>
</organism>
<protein>
    <submittedName>
        <fullName evidence="5">Shikimate dehydrogenase</fullName>
    </submittedName>
</protein>
<dbReference type="GO" id="GO:0005829">
    <property type="term" value="C:cytosol"/>
    <property type="evidence" value="ECO:0007669"/>
    <property type="project" value="TreeGrafter"/>
</dbReference>
<keyword evidence="2" id="KW-0560">Oxidoreductase</keyword>
<evidence type="ECO:0000313" key="6">
    <source>
        <dbReference type="Proteomes" id="UP000680348"/>
    </source>
</evidence>
<evidence type="ECO:0000259" key="4">
    <source>
        <dbReference type="Pfam" id="PF08501"/>
    </source>
</evidence>
<dbReference type="EMBL" id="JAGWCR010000011">
    <property type="protein sequence ID" value="MBS3650994.1"/>
    <property type="molecule type" value="Genomic_DNA"/>
</dbReference>
<gene>
    <name evidence="5" type="ORF">KEU06_20490</name>
</gene>
<evidence type="ECO:0000256" key="2">
    <source>
        <dbReference type="ARBA" id="ARBA00023002"/>
    </source>
</evidence>
<dbReference type="SUPFAM" id="SSF53223">
    <property type="entry name" value="Aminoacid dehydrogenase-like, N-terminal domain"/>
    <property type="match status" value="1"/>
</dbReference>
<dbReference type="GO" id="GO:0004764">
    <property type="term" value="F:shikimate 3-dehydrogenase (NADP+) activity"/>
    <property type="evidence" value="ECO:0007669"/>
    <property type="project" value="InterPro"/>
</dbReference>
<dbReference type="AlphaFoldDB" id="A0A942DZB9"/>
<evidence type="ECO:0000256" key="1">
    <source>
        <dbReference type="ARBA" id="ARBA00004871"/>
    </source>
</evidence>
<dbReference type="GO" id="GO:0009423">
    <property type="term" value="P:chorismate biosynthetic process"/>
    <property type="evidence" value="ECO:0007669"/>
    <property type="project" value="TreeGrafter"/>
</dbReference>
<dbReference type="GO" id="GO:0009073">
    <property type="term" value="P:aromatic amino acid family biosynthetic process"/>
    <property type="evidence" value="ECO:0007669"/>
    <property type="project" value="UniProtKB-KW"/>
</dbReference>